<dbReference type="InterPro" id="IPR005467">
    <property type="entry name" value="His_kinase_dom"/>
</dbReference>
<dbReference type="Proteomes" id="UP000199200">
    <property type="component" value="Unassembled WGS sequence"/>
</dbReference>
<keyword evidence="12" id="KW-0902">Two-component regulatory system</keyword>
<evidence type="ECO:0000256" key="8">
    <source>
        <dbReference type="ARBA" id="ARBA00022741"/>
    </source>
</evidence>
<proteinExistence type="predicted"/>
<evidence type="ECO:0000256" key="7">
    <source>
        <dbReference type="ARBA" id="ARBA00022692"/>
    </source>
</evidence>
<dbReference type="FunFam" id="1.10.287.130:FF:000001">
    <property type="entry name" value="Two-component sensor histidine kinase"/>
    <property type="match status" value="1"/>
</dbReference>
<feature type="transmembrane region" description="Helical" evidence="14">
    <location>
        <begin position="12"/>
        <end position="32"/>
    </location>
</feature>
<dbReference type="PRINTS" id="PR00344">
    <property type="entry name" value="BCTRLSENSOR"/>
</dbReference>
<dbReference type="InterPro" id="IPR003660">
    <property type="entry name" value="HAMP_dom"/>
</dbReference>
<dbReference type="FunFam" id="3.30.565.10:FF:000006">
    <property type="entry name" value="Sensor histidine kinase WalK"/>
    <property type="match status" value="1"/>
</dbReference>
<keyword evidence="6" id="KW-0808">Transferase</keyword>
<dbReference type="InterPro" id="IPR036890">
    <property type="entry name" value="HATPase_C_sf"/>
</dbReference>
<keyword evidence="10" id="KW-0067">ATP-binding</keyword>
<dbReference type="Gene3D" id="6.10.340.10">
    <property type="match status" value="1"/>
</dbReference>
<evidence type="ECO:0000256" key="13">
    <source>
        <dbReference type="ARBA" id="ARBA00023136"/>
    </source>
</evidence>
<dbReference type="InterPro" id="IPR050351">
    <property type="entry name" value="BphY/WalK/GraS-like"/>
</dbReference>
<dbReference type="SMART" id="SM00304">
    <property type="entry name" value="HAMP"/>
    <property type="match status" value="1"/>
</dbReference>
<dbReference type="Pfam" id="PF02518">
    <property type="entry name" value="HATPase_c"/>
    <property type="match status" value="1"/>
</dbReference>
<dbReference type="STRING" id="426757.SAMN04488127_0115"/>
<evidence type="ECO:0000313" key="18">
    <source>
        <dbReference type="Proteomes" id="UP000199200"/>
    </source>
</evidence>
<dbReference type="InterPro" id="IPR003594">
    <property type="entry name" value="HATPase_dom"/>
</dbReference>
<dbReference type="EC" id="2.7.13.3" evidence="3"/>
<evidence type="ECO:0000313" key="17">
    <source>
        <dbReference type="EMBL" id="SEI66193.1"/>
    </source>
</evidence>
<keyword evidence="8" id="KW-0547">Nucleotide-binding</keyword>
<keyword evidence="11 14" id="KW-1133">Transmembrane helix</keyword>
<dbReference type="PROSITE" id="PS50109">
    <property type="entry name" value="HIS_KIN"/>
    <property type="match status" value="1"/>
</dbReference>
<reference evidence="18" key="1">
    <citation type="submission" date="2016-10" db="EMBL/GenBank/DDBJ databases">
        <authorList>
            <person name="Varghese N."/>
            <person name="Submissions S."/>
        </authorList>
    </citation>
    <scope>NUCLEOTIDE SEQUENCE [LARGE SCALE GENOMIC DNA]</scope>
    <source>
        <strain evidence="18">CGMCC 1.6763</strain>
    </source>
</reference>
<dbReference type="SUPFAM" id="SSF55874">
    <property type="entry name" value="ATPase domain of HSP90 chaperone/DNA topoisomerase II/histidine kinase"/>
    <property type="match status" value="1"/>
</dbReference>
<feature type="domain" description="Histidine kinase" evidence="15">
    <location>
        <begin position="372"/>
        <end position="591"/>
    </location>
</feature>
<name>A0A1H6SDX7_9BACL</name>
<evidence type="ECO:0000256" key="2">
    <source>
        <dbReference type="ARBA" id="ARBA00004651"/>
    </source>
</evidence>
<evidence type="ECO:0000256" key="10">
    <source>
        <dbReference type="ARBA" id="ARBA00022840"/>
    </source>
</evidence>
<evidence type="ECO:0000256" key="6">
    <source>
        <dbReference type="ARBA" id="ARBA00022679"/>
    </source>
</evidence>
<keyword evidence="7 14" id="KW-0812">Transmembrane</keyword>
<evidence type="ECO:0000256" key="9">
    <source>
        <dbReference type="ARBA" id="ARBA00022777"/>
    </source>
</evidence>
<dbReference type="PANTHER" id="PTHR42878:SF3">
    <property type="entry name" value="HISTIDINE PROTEIN KINASE SAES"/>
    <property type="match status" value="1"/>
</dbReference>
<dbReference type="Gene3D" id="3.30.565.10">
    <property type="entry name" value="Histidine kinase-like ATPase, C-terminal domain"/>
    <property type="match status" value="1"/>
</dbReference>
<dbReference type="SUPFAM" id="SSF47384">
    <property type="entry name" value="Homodimeric domain of signal transducing histidine kinase"/>
    <property type="match status" value="1"/>
</dbReference>
<dbReference type="Gene3D" id="1.10.287.130">
    <property type="match status" value="1"/>
</dbReference>
<comment type="subcellular location">
    <subcellularLocation>
        <location evidence="2">Cell membrane</location>
        <topology evidence="2">Multi-pass membrane protein</topology>
    </subcellularLocation>
</comment>
<dbReference type="OrthoDB" id="9813151at2"/>
<keyword evidence="5" id="KW-0597">Phosphoprotein</keyword>
<evidence type="ECO:0000256" key="5">
    <source>
        <dbReference type="ARBA" id="ARBA00022553"/>
    </source>
</evidence>
<evidence type="ECO:0000259" key="15">
    <source>
        <dbReference type="PROSITE" id="PS50109"/>
    </source>
</evidence>
<dbReference type="SUPFAM" id="SSF158472">
    <property type="entry name" value="HAMP domain-like"/>
    <property type="match status" value="1"/>
</dbReference>
<dbReference type="CDD" id="cd00082">
    <property type="entry name" value="HisKA"/>
    <property type="match status" value="1"/>
</dbReference>
<dbReference type="PANTHER" id="PTHR42878">
    <property type="entry name" value="TWO-COMPONENT HISTIDINE KINASE"/>
    <property type="match status" value="1"/>
</dbReference>
<evidence type="ECO:0000256" key="11">
    <source>
        <dbReference type="ARBA" id="ARBA00022989"/>
    </source>
</evidence>
<dbReference type="CDD" id="cd06225">
    <property type="entry name" value="HAMP"/>
    <property type="match status" value="1"/>
</dbReference>
<evidence type="ECO:0000256" key="3">
    <source>
        <dbReference type="ARBA" id="ARBA00012438"/>
    </source>
</evidence>
<keyword evidence="13 14" id="KW-0472">Membrane</keyword>
<dbReference type="GO" id="GO:0030295">
    <property type="term" value="F:protein kinase activator activity"/>
    <property type="evidence" value="ECO:0007669"/>
    <property type="project" value="TreeGrafter"/>
</dbReference>
<dbReference type="GO" id="GO:0005886">
    <property type="term" value="C:plasma membrane"/>
    <property type="evidence" value="ECO:0007669"/>
    <property type="project" value="UniProtKB-SubCell"/>
</dbReference>
<dbReference type="GO" id="GO:0000155">
    <property type="term" value="F:phosphorelay sensor kinase activity"/>
    <property type="evidence" value="ECO:0007669"/>
    <property type="project" value="InterPro"/>
</dbReference>
<dbReference type="GO" id="GO:0005524">
    <property type="term" value="F:ATP binding"/>
    <property type="evidence" value="ECO:0007669"/>
    <property type="project" value="UniProtKB-KW"/>
</dbReference>
<evidence type="ECO:0000256" key="1">
    <source>
        <dbReference type="ARBA" id="ARBA00000085"/>
    </source>
</evidence>
<dbReference type="SMART" id="SM00387">
    <property type="entry name" value="HATPase_c"/>
    <property type="match status" value="1"/>
</dbReference>
<dbReference type="Gene3D" id="3.30.450.20">
    <property type="entry name" value="PAS domain"/>
    <property type="match status" value="1"/>
</dbReference>
<dbReference type="Pfam" id="PF18698">
    <property type="entry name" value="HisK_sensor"/>
    <property type="match status" value="1"/>
</dbReference>
<sequence length="592" mass="65698">MNRIWNSIVGKLWATILLLVSFVLFIVSVLLLEFLGNFYGNQAESALRQQALTISKIVDQHEDPSNSLFVIDDLLGEDTSALITSPSGEVVSAFHEEGNGEEIREILLGDKDLTKVFNVDEPVIKEMNLPSPSEADRMESYSVLAAPLHEAEELNGAVFVYQSMQAVHDTVRQTTYIVLLSAFIAFVLTTFFAFFLSSRITSPLRKLKEAANSLAEGRYDTEVPTPQHDEIGDLAVAFNKMGRQVKHNLEVIGQEKEQLQNILTSMTDAVISFNRDRSILLTNPPADRLLKKWRDARKDQEGDLPDEITGMLDHAAMYSEEVEDELALDGQYFDITISPLYSGNNIRGAVAVFRDMTEQHRLDKVRTDFLANISHELRTPISMLIGYSEALSDGIVDTDEEREEMMKIIRDEATRMGRLVNDTLDLTRLESGYMRLYKEPVAVRPMVERIASKFIQKAKDAEITLAVSAEGAGSAIVELDEDRIEQVMTNLIDNAIRHTPSGGSVEVRSSVSDGLLEVAVADTGSGIAEEDLTYVFERFYKADKARTRGKGGTGLGLAIAKNIVESHGGWIRAESSLGKGTTMTFSIPYDGQ</sequence>
<feature type="domain" description="HAMP" evidence="16">
    <location>
        <begin position="198"/>
        <end position="250"/>
    </location>
</feature>
<dbReference type="AlphaFoldDB" id="A0A1H6SDX7"/>
<dbReference type="GO" id="GO:0007234">
    <property type="term" value="P:osmosensory signaling via phosphorelay pathway"/>
    <property type="evidence" value="ECO:0007669"/>
    <property type="project" value="TreeGrafter"/>
</dbReference>
<comment type="catalytic activity">
    <reaction evidence="1">
        <text>ATP + protein L-histidine = ADP + protein N-phospho-L-histidine.</text>
        <dbReference type="EC" id="2.7.13.3"/>
    </reaction>
</comment>
<dbReference type="RefSeq" id="WP_092048763.1">
    <property type="nucleotide sequence ID" value="NZ_FNZF01000001.1"/>
</dbReference>
<accession>A0A1H6SDX7</accession>
<evidence type="ECO:0000256" key="14">
    <source>
        <dbReference type="SAM" id="Phobius"/>
    </source>
</evidence>
<dbReference type="InterPro" id="IPR035965">
    <property type="entry name" value="PAS-like_dom_sf"/>
</dbReference>
<keyword evidence="18" id="KW-1185">Reference proteome</keyword>
<dbReference type="SUPFAM" id="SSF55785">
    <property type="entry name" value="PYP-like sensor domain (PAS domain)"/>
    <property type="match status" value="1"/>
</dbReference>
<dbReference type="SMART" id="SM00388">
    <property type="entry name" value="HisKA"/>
    <property type="match status" value="1"/>
</dbReference>
<dbReference type="EMBL" id="FNZF01000001">
    <property type="protein sequence ID" value="SEI66193.1"/>
    <property type="molecule type" value="Genomic_DNA"/>
</dbReference>
<dbReference type="InterPro" id="IPR036097">
    <property type="entry name" value="HisK_dim/P_sf"/>
</dbReference>
<dbReference type="PROSITE" id="PS50885">
    <property type="entry name" value="HAMP"/>
    <property type="match status" value="1"/>
</dbReference>
<keyword evidence="9 17" id="KW-0418">Kinase</keyword>
<dbReference type="GO" id="GO:0000156">
    <property type="term" value="F:phosphorelay response regulator activity"/>
    <property type="evidence" value="ECO:0007669"/>
    <property type="project" value="TreeGrafter"/>
</dbReference>
<dbReference type="Pfam" id="PF00672">
    <property type="entry name" value="HAMP"/>
    <property type="match status" value="1"/>
</dbReference>
<evidence type="ECO:0000259" key="16">
    <source>
        <dbReference type="PROSITE" id="PS50885"/>
    </source>
</evidence>
<dbReference type="CDD" id="cd00075">
    <property type="entry name" value="HATPase"/>
    <property type="match status" value="1"/>
</dbReference>
<feature type="transmembrane region" description="Helical" evidence="14">
    <location>
        <begin position="176"/>
        <end position="196"/>
    </location>
</feature>
<evidence type="ECO:0000256" key="12">
    <source>
        <dbReference type="ARBA" id="ARBA00023012"/>
    </source>
</evidence>
<evidence type="ECO:0000256" key="4">
    <source>
        <dbReference type="ARBA" id="ARBA00022475"/>
    </source>
</evidence>
<keyword evidence="4" id="KW-1003">Cell membrane</keyword>
<organism evidence="17 18">
    <name type="scientific">Bhargavaea ginsengi</name>
    <dbReference type="NCBI Taxonomy" id="426757"/>
    <lineage>
        <taxon>Bacteria</taxon>
        <taxon>Bacillati</taxon>
        <taxon>Bacillota</taxon>
        <taxon>Bacilli</taxon>
        <taxon>Bacillales</taxon>
        <taxon>Caryophanaceae</taxon>
        <taxon>Bhargavaea</taxon>
    </lineage>
</organism>
<protein>
    <recommendedName>
        <fullName evidence="3">histidine kinase</fullName>
        <ecNumber evidence="3">2.7.13.3</ecNumber>
    </recommendedName>
</protein>
<dbReference type="InterPro" id="IPR004358">
    <property type="entry name" value="Sig_transdc_His_kin-like_C"/>
</dbReference>
<dbReference type="Pfam" id="PF00512">
    <property type="entry name" value="HisKA"/>
    <property type="match status" value="1"/>
</dbReference>
<dbReference type="InterPro" id="IPR041328">
    <property type="entry name" value="HisK_sensor"/>
</dbReference>
<dbReference type="InterPro" id="IPR003661">
    <property type="entry name" value="HisK_dim/P_dom"/>
</dbReference>
<gene>
    <name evidence="17" type="ORF">SAMN04488127_0115</name>
</gene>